<dbReference type="Proteomes" id="UP000305778">
    <property type="component" value="Unassembled WGS sequence"/>
</dbReference>
<evidence type="ECO:0000313" key="1">
    <source>
        <dbReference type="EMBL" id="TKA12188.1"/>
    </source>
</evidence>
<dbReference type="RefSeq" id="WP_136722721.1">
    <property type="nucleotide sequence ID" value="NZ_SUMC01000005.1"/>
</dbReference>
<evidence type="ECO:0000313" key="2">
    <source>
        <dbReference type="Proteomes" id="UP000305778"/>
    </source>
</evidence>
<keyword evidence="2" id="KW-1185">Reference proteome</keyword>
<organism evidence="1 2">
    <name type="scientific">Actinacidiphila oryziradicis</name>
    <dbReference type="NCBI Taxonomy" id="2571141"/>
    <lineage>
        <taxon>Bacteria</taxon>
        <taxon>Bacillati</taxon>
        <taxon>Actinomycetota</taxon>
        <taxon>Actinomycetes</taxon>
        <taxon>Kitasatosporales</taxon>
        <taxon>Streptomycetaceae</taxon>
        <taxon>Actinacidiphila</taxon>
    </lineage>
</organism>
<reference evidence="1 2" key="1">
    <citation type="submission" date="2019-04" db="EMBL/GenBank/DDBJ databases">
        <title>Streptomyces oryziradicis sp. nov., a novel actinomycete isolated from rhizosphere soil of rice (Oryza sativa L.).</title>
        <authorList>
            <person name="Li C."/>
        </authorList>
    </citation>
    <scope>NUCLEOTIDE SEQUENCE [LARGE SCALE GENOMIC DNA]</scope>
    <source>
        <strain evidence="1 2">NEAU-C40</strain>
    </source>
</reference>
<proteinExistence type="predicted"/>
<protein>
    <submittedName>
        <fullName evidence="1">Uncharacterized protein</fullName>
    </submittedName>
</protein>
<name>A0A4U0SRZ2_9ACTN</name>
<dbReference type="EMBL" id="SUMC01000005">
    <property type="protein sequence ID" value="TKA12188.1"/>
    <property type="molecule type" value="Genomic_DNA"/>
</dbReference>
<gene>
    <name evidence="1" type="ORF">FCI23_07820</name>
</gene>
<accession>A0A4U0SRZ2</accession>
<dbReference type="AlphaFoldDB" id="A0A4U0SRZ2"/>
<comment type="caution">
    <text evidence="1">The sequence shown here is derived from an EMBL/GenBank/DDBJ whole genome shotgun (WGS) entry which is preliminary data.</text>
</comment>
<sequence length="63" mass="6654">MSATDLWQGVNRERGLALLGEQGDRNVAVGTRIDWTGPDRTARAVEAFRAAGAEDLASRVAAG</sequence>